<dbReference type="NCBIfam" id="TIGR02194">
    <property type="entry name" value="GlrX_NrdH"/>
    <property type="match status" value="1"/>
</dbReference>
<evidence type="ECO:0000256" key="6">
    <source>
        <dbReference type="ARBA" id="ARBA00023157"/>
    </source>
</evidence>
<dbReference type="InterPro" id="IPR002109">
    <property type="entry name" value="Glutaredoxin"/>
</dbReference>
<evidence type="ECO:0000256" key="3">
    <source>
        <dbReference type="ARBA" id="ARBA00017945"/>
    </source>
</evidence>
<feature type="domain" description="Glutaredoxin" evidence="8">
    <location>
        <begin position="3"/>
        <end position="61"/>
    </location>
</feature>
<evidence type="ECO:0000256" key="7">
    <source>
        <dbReference type="ARBA" id="ARBA00023284"/>
    </source>
</evidence>
<dbReference type="Proteomes" id="UP001266099">
    <property type="component" value="Unassembled WGS sequence"/>
</dbReference>
<dbReference type="RefSeq" id="WP_309956254.1">
    <property type="nucleotide sequence ID" value="NZ_CP136414.1"/>
</dbReference>
<dbReference type="InterPro" id="IPR051548">
    <property type="entry name" value="Grx-like_ET"/>
</dbReference>
<evidence type="ECO:0000259" key="8">
    <source>
        <dbReference type="Pfam" id="PF00462"/>
    </source>
</evidence>
<evidence type="ECO:0000313" key="9">
    <source>
        <dbReference type="EMBL" id="MDR6939522.1"/>
    </source>
</evidence>
<dbReference type="InterPro" id="IPR011909">
    <property type="entry name" value="GlrX_NrdH"/>
</dbReference>
<accession>A0ABU1T2B1</accession>
<dbReference type="PROSITE" id="PS51354">
    <property type="entry name" value="GLUTAREDOXIN_2"/>
    <property type="match status" value="1"/>
</dbReference>
<organism evidence="9 10">
    <name type="scientific">Arcanobacterium hippocoleae</name>
    <dbReference type="NCBI Taxonomy" id="149017"/>
    <lineage>
        <taxon>Bacteria</taxon>
        <taxon>Bacillati</taxon>
        <taxon>Actinomycetota</taxon>
        <taxon>Actinomycetes</taxon>
        <taxon>Actinomycetales</taxon>
        <taxon>Actinomycetaceae</taxon>
        <taxon>Arcanobacterium</taxon>
    </lineage>
</organism>
<evidence type="ECO:0000256" key="5">
    <source>
        <dbReference type="ARBA" id="ARBA00022982"/>
    </source>
</evidence>
<dbReference type="InterPro" id="IPR036249">
    <property type="entry name" value="Thioredoxin-like_sf"/>
</dbReference>
<dbReference type="EMBL" id="JAVDUJ010000001">
    <property type="protein sequence ID" value="MDR6939522.1"/>
    <property type="molecule type" value="Genomic_DNA"/>
</dbReference>
<keyword evidence="10" id="KW-1185">Reference proteome</keyword>
<keyword evidence="5" id="KW-0249">Electron transport</keyword>
<evidence type="ECO:0000313" key="10">
    <source>
        <dbReference type="Proteomes" id="UP001266099"/>
    </source>
</evidence>
<reference evidence="9 10" key="1">
    <citation type="submission" date="2023-07" db="EMBL/GenBank/DDBJ databases">
        <title>Sequencing the genomes of 1000 actinobacteria strains.</title>
        <authorList>
            <person name="Klenk H.-P."/>
        </authorList>
    </citation>
    <scope>NUCLEOTIDE SEQUENCE [LARGE SCALE GENOMIC DNA]</scope>
    <source>
        <strain evidence="9 10">DSM 15539</strain>
    </source>
</reference>
<evidence type="ECO:0000256" key="2">
    <source>
        <dbReference type="ARBA" id="ARBA00007787"/>
    </source>
</evidence>
<comment type="function">
    <text evidence="1">Electron transport system for the ribonucleotide reductase system NrdEF.</text>
</comment>
<comment type="similarity">
    <text evidence="2">Belongs to the glutaredoxin family.</text>
</comment>
<keyword evidence="7" id="KW-0676">Redox-active center</keyword>
<keyword evidence="4" id="KW-0813">Transport</keyword>
<comment type="caution">
    <text evidence="9">The sequence shown here is derived from an EMBL/GenBank/DDBJ whole genome shotgun (WGS) entry which is preliminary data.</text>
</comment>
<proteinExistence type="inferred from homology"/>
<dbReference type="Pfam" id="PF00462">
    <property type="entry name" value="Glutaredoxin"/>
    <property type="match status" value="1"/>
</dbReference>
<protein>
    <recommendedName>
        <fullName evidence="3">Glutaredoxin-like protein NrdH</fullName>
    </recommendedName>
</protein>
<sequence length="82" mass="8840">MSITVYTKPNCVQCNATKRALQKNGLEFSEVDLTQDEAALATVKALGYQQAPVIFADGDHWAGFRPDKIKALVKVSAEAVSA</sequence>
<dbReference type="Gene3D" id="3.40.30.10">
    <property type="entry name" value="Glutaredoxin"/>
    <property type="match status" value="1"/>
</dbReference>
<dbReference type="PANTHER" id="PTHR34386">
    <property type="entry name" value="GLUTAREDOXIN"/>
    <property type="match status" value="1"/>
</dbReference>
<dbReference type="SUPFAM" id="SSF52833">
    <property type="entry name" value="Thioredoxin-like"/>
    <property type="match status" value="1"/>
</dbReference>
<dbReference type="CDD" id="cd02976">
    <property type="entry name" value="NrdH"/>
    <property type="match status" value="1"/>
</dbReference>
<keyword evidence="6" id="KW-1015">Disulfide bond</keyword>
<gene>
    <name evidence="9" type="ORF">J2S36_001065</name>
</gene>
<dbReference type="PANTHER" id="PTHR34386:SF1">
    <property type="entry name" value="GLUTAREDOXIN-LIKE PROTEIN NRDH"/>
    <property type="match status" value="1"/>
</dbReference>
<name>A0ABU1T2B1_9ACTO</name>
<evidence type="ECO:0000256" key="4">
    <source>
        <dbReference type="ARBA" id="ARBA00022448"/>
    </source>
</evidence>
<evidence type="ECO:0000256" key="1">
    <source>
        <dbReference type="ARBA" id="ARBA00002292"/>
    </source>
</evidence>